<comment type="subcellular location">
    <subcellularLocation>
        <location evidence="1">Membrane</location>
        <topology evidence="1">Multi-pass membrane protein</topology>
    </subcellularLocation>
</comment>
<accession>A0AAN9MHC2</accession>
<dbReference type="Proteomes" id="UP001374584">
    <property type="component" value="Unassembled WGS sequence"/>
</dbReference>
<organism evidence="4 5">
    <name type="scientific">Phaseolus coccineus</name>
    <name type="common">Scarlet runner bean</name>
    <name type="synonym">Phaseolus multiflorus</name>
    <dbReference type="NCBI Taxonomy" id="3886"/>
    <lineage>
        <taxon>Eukaryota</taxon>
        <taxon>Viridiplantae</taxon>
        <taxon>Streptophyta</taxon>
        <taxon>Embryophyta</taxon>
        <taxon>Tracheophyta</taxon>
        <taxon>Spermatophyta</taxon>
        <taxon>Magnoliopsida</taxon>
        <taxon>eudicotyledons</taxon>
        <taxon>Gunneridae</taxon>
        <taxon>Pentapetalae</taxon>
        <taxon>rosids</taxon>
        <taxon>fabids</taxon>
        <taxon>Fabales</taxon>
        <taxon>Fabaceae</taxon>
        <taxon>Papilionoideae</taxon>
        <taxon>50 kb inversion clade</taxon>
        <taxon>NPAAA clade</taxon>
        <taxon>indigoferoid/millettioid clade</taxon>
        <taxon>Phaseoleae</taxon>
        <taxon>Phaseolus</taxon>
    </lineage>
</organism>
<keyword evidence="3" id="KW-1133">Transmembrane helix</keyword>
<name>A0AAN9MHC2_PHACN</name>
<dbReference type="InterPro" id="IPR016688">
    <property type="entry name" value="MscS-like_plants/fungi"/>
</dbReference>
<evidence type="ECO:0000256" key="3">
    <source>
        <dbReference type="SAM" id="Phobius"/>
    </source>
</evidence>
<evidence type="ECO:0000313" key="5">
    <source>
        <dbReference type="Proteomes" id="UP001374584"/>
    </source>
</evidence>
<evidence type="ECO:0000256" key="2">
    <source>
        <dbReference type="ARBA" id="ARBA00008017"/>
    </source>
</evidence>
<feature type="transmembrane region" description="Helical" evidence="3">
    <location>
        <begin position="7"/>
        <end position="29"/>
    </location>
</feature>
<comment type="similarity">
    <text evidence="2">Belongs to the MscS (TC 1.A.23) family.</text>
</comment>
<proteinExistence type="inferred from homology"/>
<dbReference type="GO" id="GO:0006820">
    <property type="term" value="P:monoatomic anion transport"/>
    <property type="evidence" value="ECO:0007669"/>
    <property type="project" value="TreeGrafter"/>
</dbReference>
<dbReference type="PANTHER" id="PTHR31618">
    <property type="entry name" value="MECHANOSENSITIVE ION CHANNEL PROTEIN 5"/>
    <property type="match status" value="1"/>
</dbReference>
<keyword evidence="5" id="KW-1185">Reference proteome</keyword>
<gene>
    <name evidence="4" type="ORF">VNO80_20079</name>
</gene>
<dbReference type="GO" id="GO:0005886">
    <property type="term" value="C:plasma membrane"/>
    <property type="evidence" value="ECO:0007669"/>
    <property type="project" value="TreeGrafter"/>
</dbReference>
<dbReference type="AlphaFoldDB" id="A0AAN9MHC2"/>
<dbReference type="EMBL" id="JAYMYR010000007">
    <property type="protein sequence ID" value="KAK7354614.1"/>
    <property type="molecule type" value="Genomic_DNA"/>
</dbReference>
<sequence>MWKWCVFILVILCGRLVTEWFINVLVFLIERNFLFKKKVLYFVYGVKKSVQGFIWLSLVLLTWDMLFSPGVKRTSKGARINLPSIHSQDSLAEKVIRFLNFWAVHGRHNGCVV</sequence>
<dbReference type="GO" id="GO:0008381">
    <property type="term" value="F:mechanosensitive monoatomic ion channel activity"/>
    <property type="evidence" value="ECO:0007669"/>
    <property type="project" value="TreeGrafter"/>
</dbReference>
<evidence type="ECO:0000256" key="1">
    <source>
        <dbReference type="ARBA" id="ARBA00004141"/>
    </source>
</evidence>
<evidence type="ECO:0000313" key="4">
    <source>
        <dbReference type="EMBL" id="KAK7354614.1"/>
    </source>
</evidence>
<keyword evidence="3" id="KW-0472">Membrane</keyword>
<reference evidence="4 5" key="1">
    <citation type="submission" date="2024-01" db="EMBL/GenBank/DDBJ databases">
        <title>The genomes of 5 underutilized Papilionoideae crops provide insights into root nodulation and disease resistanc.</title>
        <authorList>
            <person name="Jiang F."/>
        </authorList>
    </citation>
    <scope>NUCLEOTIDE SEQUENCE [LARGE SCALE GENOMIC DNA]</scope>
    <source>
        <strain evidence="4">JINMINGXINNONG_FW02</strain>
        <tissue evidence="4">Leaves</tissue>
    </source>
</reference>
<protein>
    <submittedName>
        <fullName evidence="4">Uncharacterized protein</fullName>
    </submittedName>
</protein>
<feature type="transmembrane region" description="Helical" evidence="3">
    <location>
        <begin position="49"/>
        <end position="67"/>
    </location>
</feature>
<comment type="caution">
    <text evidence="4">The sequence shown here is derived from an EMBL/GenBank/DDBJ whole genome shotgun (WGS) entry which is preliminary data.</text>
</comment>
<dbReference type="GO" id="GO:0050982">
    <property type="term" value="P:detection of mechanical stimulus"/>
    <property type="evidence" value="ECO:0007669"/>
    <property type="project" value="TreeGrafter"/>
</dbReference>
<dbReference type="PANTHER" id="PTHR31618:SF7">
    <property type="entry name" value="MECHANOSENSITIVE ION CHANNEL PROTEIN"/>
    <property type="match status" value="1"/>
</dbReference>
<keyword evidence="3" id="KW-0812">Transmembrane</keyword>